<dbReference type="RefSeq" id="WP_140452986.1">
    <property type="nucleotide sequence ID" value="NZ_VFRP01000003.1"/>
</dbReference>
<dbReference type="Proteomes" id="UP000319255">
    <property type="component" value="Unassembled WGS sequence"/>
</dbReference>
<dbReference type="GO" id="GO:0005886">
    <property type="term" value="C:plasma membrane"/>
    <property type="evidence" value="ECO:0007669"/>
    <property type="project" value="TreeGrafter"/>
</dbReference>
<keyword evidence="2" id="KW-0812">Transmembrane</keyword>
<dbReference type="SUPFAM" id="SSF160544">
    <property type="entry name" value="EscU C-terminal domain-like"/>
    <property type="match status" value="1"/>
</dbReference>
<gene>
    <name evidence="3" type="primary">flhB</name>
    <name evidence="3" type="ORF">FJM51_04805</name>
</gene>
<feature type="transmembrane region" description="Helical" evidence="2">
    <location>
        <begin position="187"/>
        <end position="213"/>
    </location>
</feature>
<dbReference type="InterPro" id="IPR006135">
    <property type="entry name" value="T3SS_substrate_exporter"/>
</dbReference>
<evidence type="ECO:0000313" key="4">
    <source>
        <dbReference type="Proteomes" id="UP000319255"/>
    </source>
</evidence>
<evidence type="ECO:0000313" key="3">
    <source>
        <dbReference type="EMBL" id="TPE52503.1"/>
    </source>
</evidence>
<feature type="transmembrane region" description="Helical" evidence="2">
    <location>
        <begin position="38"/>
        <end position="63"/>
    </location>
</feature>
<name>A0A501WRY5_9RHOB</name>
<keyword evidence="3" id="KW-0969">Cilium</keyword>
<protein>
    <submittedName>
        <fullName evidence="3">Flagellar type III secretion system protein FlhB</fullName>
    </submittedName>
</protein>
<dbReference type="OrthoDB" id="9807950at2"/>
<sequence length="360" mass="37420">MSGEGESAGEKSFEATPQRLAEARAKGDVPKSTDATAAAGYLALLAALSLSGAAAVTGAGSALMTFLANADRLHLLAPGGPGVAAGLLGAVLVPLAPLFLAPAGAVALCLFAQRAVVLSGDRIRPKAARLSLLANARNRFGPDGLVEFAKGLVKLLAIAGALLFYLSREADRIIGAAAADPRVLGGLMARTLVALLAITAAIATAIGAADLVWQRLSHARKLRMTLQEVKEEHRRSEGDAHVKGERRRRGQDFALNQMLIEVPKAAVVIVNPTHYAVALRWSRAKGSAPVCVAKGVDAAAARIREAAEAAGVPIHDDPPTARALHATVEIGQEIRPEQYRAVAAAVRFADRMRAAARGRP</sequence>
<comment type="caution">
    <text evidence="3">The sequence shown here is derived from an EMBL/GenBank/DDBJ whole genome shotgun (WGS) entry which is preliminary data.</text>
</comment>
<dbReference type="PANTHER" id="PTHR30531">
    <property type="entry name" value="FLAGELLAR BIOSYNTHETIC PROTEIN FLHB"/>
    <property type="match status" value="1"/>
</dbReference>
<feature type="transmembrane region" description="Helical" evidence="2">
    <location>
        <begin position="99"/>
        <end position="117"/>
    </location>
</feature>
<dbReference type="AlphaFoldDB" id="A0A501WRY5"/>
<dbReference type="Gene3D" id="3.40.1690.10">
    <property type="entry name" value="secretion proteins EscU"/>
    <property type="match status" value="1"/>
</dbReference>
<reference evidence="3 4" key="1">
    <citation type="submission" date="2019-06" db="EMBL/GenBank/DDBJ databases">
        <title>A novel bacterium of genus Amaricoccus, isolated from marine sediment.</title>
        <authorList>
            <person name="Huang H."/>
            <person name="Mo K."/>
            <person name="Hu Y."/>
        </authorList>
    </citation>
    <scope>NUCLEOTIDE SEQUENCE [LARGE SCALE GENOMIC DNA]</scope>
    <source>
        <strain evidence="3 4">HB172011</strain>
    </source>
</reference>
<keyword evidence="3" id="KW-0966">Cell projection</keyword>
<proteinExistence type="inferred from homology"/>
<dbReference type="PANTHER" id="PTHR30531:SF12">
    <property type="entry name" value="FLAGELLAR BIOSYNTHETIC PROTEIN FLHB"/>
    <property type="match status" value="1"/>
</dbReference>
<keyword evidence="4" id="KW-1185">Reference proteome</keyword>
<dbReference type="EMBL" id="VFRP01000003">
    <property type="protein sequence ID" value="TPE52503.1"/>
    <property type="molecule type" value="Genomic_DNA"/>
</dbReference>
<dbReference type="GO" id="GO:0009306">
    <property type="term" value="P:protein secretion"/>
    <property type="evidence" value="ECO:0007669"/>
    <property type="project" value="InterPro"/>
</dbReference>
<dbReference type="InterPro" id="IPR029025">
    <property type="entry name" value="T3SS_substrate_exporter_C"/>
</dbReference>
<dbReference type="PRINTS" id="PR00950">
    <property type="entry name" value="TYPE3IMSPROT"/>
</dbReference>
<feature type="transmembrane region" description="Helical" evidence="2">
    <location>
        <begin position="75"/>
        <end position="93"/>
    </location>
</feature>
<keyword evidence="2" id="KW-1133">Transmembrane helix</keyword>
<accession>A0A501WRY5</accession>
<keyword evidence="2" id="KW-0472">Membrane</keyword>
<keyword evidence="3" id="KW-0282">Flagellum</keyword>
<evidence type="ECO:0000256" key="1">
    <source>
        <dbReference type="ARBA" id="ARBA00010690"/>
    </source>
</evidence>
<comment type="similarity">
    <text evidence="1">Belongs to the type III secretion exporter family.</text>
</comment>
<evidence type="ECO:0000256" key="2">
    <source>
        <dbReference type="SAM" id="Phobius"/>
    </source>
</evidence>
<dbReference type="Pfam" id="PF01312">
    <property type="entry name" value="Bac_export_2"/>
    <property type="match status" value="1"/>
</dbReference>
<organism evidence="3 4">
    <name type="scientific">Amaricoccus solimangrovi</name>
    <dbReference type="NCBI Taxonomy" id="2589815"/>
    <lineage>
        <taxon>Bacteria</taxon>
        <taxon>Pseudomonadati</taxon>
        <taxon>Pseudomonadota</taxon>
        <taxon>Alphaproteobacteria</taxon>
        <taxon>Rhodobacterales</taxon>
        <taxon>Paracoccaceae</taxon>
        <taxon>Amaricoccus</taxon>
    </lineage>
</organism>